<dbReference type="InterPro" id="IPR011990">
    <property type="entry name" value="TPR-like_helical_dom_sf"/>
</dbReference>
<comment type="caution">
    <text evidence="2">The sequence shown here is derived from an EMBL/GenBank/DDBJ whole genome shotgun (WGS) entry which is preliminary data.</text>
</comment>
<dbReference type="Proteomes" id="UP000178492">
    <property type="component" value="Unassembled WGS sequence"/>
</dbReference>
<accession>A0A1F5GGN5</accession>
<feature type="transmembrane region" description="Helical" evidence="1">
    <location>
        <begin position="149"/>
        <end position="179"/>
    </location>
</feature>
<feature type="transmembrane region" description="Helical" evidence="1">
    <location>
        <begin position="93"/>
        <end position="111"/>
    </location>
</feature>
<dbReference type="Pfam" id="PF11028">
    <property type="entry name" value="TMEM260-like"/>
    <property type="match status" value="1"/>
</dbReference>
<keyword evidence="1" id="KW-1133">Transmembrane helix</keyword>
<feature type="transmembrane region" description="Helical" evidence="1">
    <location>
        <begin position="364"/>
        <end position="386"/>
    </location>
</feature>
<sequence length="673" mass="76824">MPLLVFAGLISVYIVGVSRVVFGGDSGDIILSYFFVGVPHPPGYPLNTLLGAILTRLIPIGTFAFKANAVSAIYQAVTVGLLYYLTLRLTKNSLIALATALILAFVSLYWLYAHVAEVFQLTLVLITVSLIFLQKWLESIALKRTNFRFLILAIVFWGLAAFHHQTAVLLAPAYLWVIIKSSKNFKKIKRVHLKLIGAFLTGAIPYLYVFWAAWRKTPVNWNDPSNLPNFWRLITRADYGTFTASPELIGFSLKARAVQLIWYFNAVKADFTVLGVLLAVIGAVWLYFNNRLWFWFLTLAFLFSGPFFVSYASFPPVESFLLGVSERFFLTSYLFLAIFVGFGMFAVFNLFVRISSIYFKKKEVLARLTIGLAFLIFPLILALINWPKTDLSQYKLGKILAEDILKSAAEPGLILLQGDTATFNSQYSFYVDNVNSQSIPVMTGRLRRDTYRNQIMQEHPQLAFPVDFAKKGDLSFDIAVADFIKSNYQKLPIYSLEQLPIDDDYKWVQEGMLLKLYKTNEAPSEMDIGKNIDERLSQVEFSPDDLKGRYRNYFDEHIGTIYARIFTRNGFELLRSNNSAKSRIYFDRALDIDTMTKDALLGLGIAAFQLKECDESEMWLNSLLKINPHDWTTLQRLGFLYKECFVNSERADEFFQKAELEKNSNLKNSIEDL</sequence>
<dbReference type="SUPFAM" id="SSF48452">
    <property type="entry name" value="TPR-like"/>
    <property type="match status" value="1"/>
</dbReference>
<dbReference type="Gene3D" id="1.25.40.10">
    <property type="entry name" value="Tetratricopeptide repeat domain"/>
    <property type="match status" value="1"/>
</dbReference>
<feature type="transmembrane region" description="Helical" evidence="1">
    <location>
        <begin position="72"/>
        <end position="87"/>
    </location>
</feature>
<proteinExistence type="predicted"/>
<dbReference type="InterPro" id="IPR052724">
    <property type="entry name" value="GT117_domain-containing"/>
</dbReference>
<feature type="transmembrane region" description="Helical" evidence="1">
    <location>
        <begin position="191"/>
        <end position="214"/>
    </location>
</feature>
<evidence type="ECO:0000256" key="1">
    <source>
        <dbReference type="SAM" id="Phobius"/>
    </source>
</evidence>
<gene>
    <name evidence="2" type="ORF">A3D81_00295</name>
</gene>
<protein>
    <submittedName>
        <fullName evidence="2">Uncharacterized protein</fullName>
    </submittedName>
</protein>
<keyword evidence="1" id="KW-0812">Transmembrane</keyword>
<dbReference type="PANTHER" id="PTHR16214">
    <property type="entry name" value="TRANSMEMBRANE PROTEIN 260"/>
    <property type="match status" value="1"/>
</dbReference>
<name>A0A1F5GGN5_9BACT</name>
<feature type="transmembrane region" description="Helical" evidence="1">
    <location>
        <begin position="271"/>
        <end position="288"/>
    </location>
</feature>
<dbReference type="AlphaFoldDB" id="A0A1F5GGN5"/>
<keyword evidence="1" id="KW-0472">Membrane</keyword>
<feature type="transmembrane region" description="Helical" evidence="1">
    <location>
        <begin position="293"/>
        <end position="313"/>
    </location>
</feature>
<feature type="transmembrane region" description="Helical" evidence="1">
    <location>
        <begin position="333"/>
        <end position="352"/>
    </location>
</feature>
<dbReference type="EMBL" id="MFBE01000025">
    <property type="protein sequence ID" value="OGD91015.1"/>
    <property type="molecule type" value="Genomic_DNA"/>
</dbReference>
<dbReference type="InterPro" id="IPR021280">
    <property type="entry name" value="TMEM260-like"/>
</dbReference>
<dbReference type="STRING" id="1797715.A3D81_00295"/>
<evidence type="ECO:0000313" key="2">
    <source>
        <dbReference type="EMBL" id="OGD91015.1"/>
    </source>
</evidence>
<reference evidence="2 3" key="1">
    <citation type="journal article" date="2016" name="Nat. Commun.">
        <title>Thousands of microbial genomes shed light on interconnected biogeochemical processes in an aquifer system.</title>
        <authorList>
            <person name="Anantharaman K."/>
            <person name="Brown C.T."/>
            <person name="Hug L.A."/>
            <person name="Sharon I."/>
            <person name="Castelle C.J."/>
            <person name="Probst A.J."/>
            <person name="Thomas B.C."/>
            <person name="Singh A."/>
            <person name="Wilkins M.J."/>
            <person name="Karaoz U."/>
            <person name="Brodie E.L."/>
            <person name="Williams K.H."/>
            <person name="Hubbard S.S."/>
            <person name="Banfield J.F."/>
        </authorList>
    </citation>
    <scope>NUCLEOTIDE SEQUENCE [LARGE SCALE GENOMIC DNA]</scope>
</reference>
<dbReference type="PANTHER" id="PTHR16214:SF3">
    <property type="entry name" value="TRANSMEMBRANE PROTEIN 260"/>
    <property type="match status" value="1"/>
</dbReference>
<evidence type="ECO:0000313" key="3">
    <source>
        <dbReference type="Proteomes" id="UP000178492"/>
    </source>
</evidence>
<organism evidence="2 3">
    <name type="scientific">Candidatus Curtissbacteria bacterium RIFCSPHIGHO2_02_FULL_40_17</name>
    <dbReference type="NCBI Taxonomy" id="1797715"/>
    <lineage>
        <taxon>Bacteria</taxon>
        <taxon>Candidatus Curtissiibacteriota</taxon>
    </lineage>
</organism>